<sequence length="81" mass="9100">MAEQGDLLGSCRFLVSNDSWHMGTMGGISSTSLTATPLSPLPKRLFHLRRIKEALYIKSNSTINRDNGVAFYYWYIAVVEC</sequence>
<organism evidence="1 3">
    <name type="scientific">Trichuris suis</name>
    <name type="common">pig whipworm</name>
    <dbReference type="NCBI Taxonomy" id="68888"/>
    <lineage>
        <taxon>Eukaryota</taxon>
        <taxon>Metazoa</taxon>
        <taxon>Ecdysozoa</taxon>
        <taxon>Nematoda</taxon>
        <taxon>Enoplea</taxon>
        <taxon>Dorylaimia</taxon>
        <taxon>Trichinellida</taxon>
        <taxon>Trichuridae</taxon>
        <taxon>Trichuris</taxon>
    </lineage>
</organism>
<reference evidence="1 3" key="1">
    <citation type="journal article" date="2014" name="Nat. Genet.">
        <title>Genome and transcriptome of the porcine whipworm Trichuris suis.</title>
        <authorList>
            <person name="Jex A.R."/>
            <person name="Nejsum P."/>
            <person name="Schwarz E.M."/>
            <person name="Hu L."/>
            <person name="Young N.D."/>
            <person name="Hall R.S."/>
            <person name="Korhonen P.K."/>
            <person name="Liao S."/>
            <person name="Thamsborg S."/>
            <person name="Xia J."/>
            <person name="Xu P."/>
            <person name="Wang S."/>
            <person name="Scheerlinck J.P."/>
            <person name="Hofmann A."/>
            <person name="Sternberg P.W."/>
            <person name="Wang J."/>
            <person name="Gasser R.B."/>
        </authorList>
    </citation>
    <scope>NUCLEOTIDE SEQUENCE [LARGE SCALE GENOMIC DNA]</scope>
    <source>
        <strain evidence="2">DCEP-RM93F</strain>
        <strain evidence="1">DCEP-RM93M</strain>
    </source>
</reference>
<accession>A0A085MFJ7</accession>
<dbReference type="Proteomes" id="UP000030758">
    <property type="component" value="Unassembled WGS sequence"/>
</dbReference>
<evidence type="ECO:0000313" key="2">
    <source>
        <dbReference type="EMBL" id="KFD68249.1"/>
    </source>
</evidence>
<keyword evidence="3" id="KW-1185">Reference proteome</keyword>
<proteinExistence type="predicted"/>
<dbReference type="AlphaFoldDB" id="A0A085MFJ7"/>
<dbReference type="Proteomes" id="UP000030764">
    <property type="component" value="Unassembled WGS sequence"/>
</dbReference>
<protein>
    <submittedName>
        <fullName evidence="1">Uncharacterized protein</fullName>
    </submittedName>
</protein>
<name>A0A085MFJ7_9BILA</name>
<evidence type="ECO:0000313" key="1">
    <source>
        <dbReference type="EMBL" id="KFD55993.1"/>
    </source>
</evidence>
<evidence type="ECO:0000313" key="3">
    <source>
        <dbReference type="Proteomes" id="UP000030764"/>
    </source>
</evidence>
<dbReference type="EMBL" id="KL367506">
    <property type="protein sequence ID" value="KFD68249.1"/>
    <property type="molecule type" value="Genomic_DNA"/>
</dbReference>
<gene>
    <name evidence="1" type="ORF">M513_03117</name>
    <name evidence="2" type="ORF">M514_03117</name>
</gene>
<dbReference type="EMBL" id="KL363196">
    <property type="protein sequence ID" value="KFD55993.1"/>
    <property type="molecule type" value="Genomic_DNA"/>
</dbReference>